<dbReference type="SUPFAM" id="SSF52980">
    <property type="entry name" value="Restriction endonuclease-like"/>
    <property type="match status" value="1"/>
</dbReference>
<comment type="caution">
    <text evidence="2">The sequence shown here is derived from an EMBL/GenBank/DDBJ whole genome shotgun (WGS) entry which is preliminary data.</text>
</comment>
<name>A0A4P5ZA36_PLAAG</name>
<evidence type="ECO:0000259" key="1">
    <source>
        <dbReference type="Pfam" id="PF05685"/>
    </source>
</evidence>
<reference evidence="3" key="1">
    <citation type="submission" date="2019-02" db="EMBL/GenBank/DDBJ databases">
        <title>Draft genome sequence of Planktothrix agardhii NIES-905.</title>
        <authorList>
            <person name="Yamaguchi H."/>
            <person name="Suzuki S."/>
            <person name="Kawachi M."/>
        </authorList>
    </citation>
    <scope>NUCLEOTIDE SEQUENCE [LARGE SCALE GENOMIC DNA]</scope>
    <source>
        <strain evidence="3">CCAP 1459/11A</strain>
    </source>
</reference>
<organism evidence="2 3">
    <name type="scientific">Planktothrix agardhii CCAP 1459/11A</name>
    <dbReference type="NCBI Taxonomy" id="282420"/>
    <lineage>
        <taxon>Bacteria</taxon>
        <taxon>Bacillati</taxon>
        <taxon>Cyanobacteriota</taxon>
        <taxon>Cyanophyceae</taxon>
        <taxon>Oscillatoriophycideae</taxon>
        <taxon>Oscillatoriales</taxon>
        <taxon>Microcoleaceae</taxon>
        <taxon>Planktothrix</taxon>
    </lineage>
</organism>
<dbReference type="InterPro" id="IPR012296">
    <property type="entry name" value="Nuclease_put_TT1808"/>
</dbReference>
<dbReference type="AlphaFoldDB" id="A0A4P5ZA36"/>
<dbReference type="PANTHER" id="PTHR34107:SF5">
    <property type="entry name" value="SLL1355 PROTEIN"/>
    <property type="match status" value="1"/>
</dbReference>
<proteinExistence type="predicted"/>
<dbReference type="InterPro" id="IPR008538">
    <property type="entry name" value="Uma2"/>
</dbReference>
<evidence type="ECO:0000313" key="2">
    <source>
        <dbReference type="EMBL" id="GDZ92343.1"/>
    </source>
</evidence>
<dbReference type="Pfam" id="PF05685">
    <property type="entry name" value="Uma2"/>
    <property type="match status" value="1"/>
</dbReference>
<accession>A0A4P5ZA36</accession>
<dbReference type="Proteomes" id="UP000299794">
    <property type="component" value="Unassembled WGS sequence"/>
</dbReference>
<feature type="domain" description="Putative restriction endonuclease" evidence="1">
    <location>
        <begin position="14"/>
        <end position="178"/>
    </location>
</feature>
<evidence type="ECO:0000313" key="3">
    <source>
        <dbReference type="Proteomes" id="UP000299794"/>
    </source>
</evidence>
<gene>
    <name evidence="2" type="ORF">PA905_00370</name>
</gene>
<protein>
    <recommendedName>
        <fullName evidence="1">Putative restriction endonuclease domain-containing protein</fullName>
    </recommendedName>
</protein>
<dbReference type="CDD" id="cd06260">
    <property type="entry name" value="DUF820-like"/>
    <property type="match status" value="1"/>
</dbReference>
<dbReference type="Gene3D" id="3.90.1570.10">
    <property type="entry name" value="tt1808, chain A"/>
    <property type="match status" value="1"/>
</dbReference>
<dbReference type="EMBL" id="BJCD01000027">
    <property type="protein sequence ID" value="GDZ92343.1"/>
    <property type="molecule type" value="Genomic_DNA"/>
</dbReference>
<dbReference type="InterPro" id="IPR011335">
    <property type="entry name" value="Restrct_endonuc-II-like"/>
</dbReference>
<sequence>MDTMTPVIQPQLTLEEFLKFPETKPASEFFQGKIIQKPMPQGEHSRLQGKLCAVINQIAETSKIAYAFPELRCTFGGVSIVPDVTVFRWERIPLLPSGRIVNRFEIYPDWSIEILSLEQSQTKILGKLLHCLSQGTELGWLIDPEAESILALFPGQRIELYQGEKKLPILAGIELELTAEMIFSWLKLS</sequence>
<dbReference type="PANTHER" id="PTHR34107">
    <property type="entry name" value="SLL0198 PROTEIN-RELATED"/>
    <property type="match status" value="1"/>
</dbReference>